<accession>A0A941F401</accession>
<dbReference type="PANTHER" id="PTHR30469">
    <property type="entry name" value="MULTIDRUG RESISTANCE PROTEIN MDTA"/>
    <property type="match status" value="1"/>
</dbReference>
<organism evidence="6 7">
    <name type="scientific">Carboxylicivirga sediminis</name>
    <dbReference type="NCBI Taxonomy" id="2006564"/>
    <lineage>
        <taxon>Bacteria</taxon>
        <taxon>Pseudomonadati</taxon>
        <taxon>Bacteroidota</taxon>
        <taxon>Bacteroidia</taxon>
        <taxon>Marinilabiliales</taxon>
        <taxon>Marinilabiliaceae</taxon>
        <taxon>Carboxylicivirga</taxon>
    </lineage>
</organism>
<keyword evidence="7" id="KW-1185">Reference proteome</keyword>
<dbReference type="Pfam" id="PF25893">
    <property type="entry name" value="HH_CzcB"/>
    <property type="match status" value="1"/>
</dbReference>
<sequence length="385" mass="42864">MITNINTQLNTNIMKKLLIFPLIALMVACSAKQSDDDRQVKEEQLNQYKKELSELKKNIAKLEKELAADKKEGAVNVVATPVEPRLYEHFVDVTGKVEADKNIIVSPEAAGKIVSIEVKEGDRVKKGTVLARLNTEMTKRSLAQIDINLKLATTTFERQADLWQQNIGSEMEYLQAKSNKEALEQQKEALEAQLDLAIVRAPINGVVDEVIQKEGEMAGPQLPFARLVNIEQIYITADVSEIYLQQVHAGDKVNLEFPVINKATEAKIFRSSSVIDPGSRTFRVRINMNNQSNEIKPNMLAVLKLRTFAAEDAIIVPSILVKKDFSGEFVFVAEEVDGQMRAKKRYIETGIKDNNNTLVVKGIEPGDKIITKGYAQVVDGSAISI</sequence>
<dbReference type="InterPro" id="IPR006143">
    <property type="entry name" value="RND_pump_MFP"/>
</dbReference>
<comment type="caution">
    <text evidence="6">The sequence shown here is derived from an EMBL/GenBank/DDBJ whole genome shotgun (WGS) entry which is preliminary data.</text>
</comment>
<reference evidence="6" key="2">
    <citation type="submission" date="2021-04" db="EMBL/GenBank/DDBJ databases">
        <authorList>
            <person name="Zhang T."/>
            <person name="Zhang Y."/>
            <person name="Lu D."/>
            <person name="Zuo D."/>
            <person name="Du Z."/>
        </authorList>
    </citation>
    <scope>NUCLEOTIDE SEQUENCE</scope>
    <source>
        <strain evidence="6">JR1</strain>
    </source>
</reference>
<dbReference type="Proteomes" id="UP000679220">
    <property type="component" value="Unassembled WGS sequence"/>
</dbReference>
<dbReference type="Gene3D" id="2.40.30.170">
    <property type="match status" value="1"/>
</dbReference>
<dbReference type="AlphaFoldDB" id="A0A941F401"/>
<dbReference type="GO" id="GO:0015562">
    <property type="term" value="F:efflux transmembrane transporter activity"/>
    <property type="evidence" value="ECO:0007669"/>
    <property type="project" value="TreeGrafter"/>
</dbReference>
<feature type="domain" description="CusB-like beta-barrel" evidence="4">
    <location>
        <begin position="233"/>
        <end position="306"/>
    </location>
</feature>
<evidence type="ECO:0000259" key="3">
    <source>
        <dbReference type="Pfam" id="PF25893"/>
    </source>
</evidence>
<gene>
    <name evidence="6" type="ORF">KDU71_08255</name>
</gene>
<reference evidence="6" key="1">
    <citation type="journal article" date="2018" name="Int. J. Syst. Evol. Microbiol.">
        <title>Carboxylicivirga sediminis sp. nov., isolated from coastal sediment.</title>
        <authorList>
            <person name="Wang F.Q."/>
            <person name="Ren L.H."/>
            <person name="Zou R.J."/>
            <person name="Sun Y.Z."/>
            <person name="Liu X.J."/>
            <person name="Jiang F."/>
            <person name="Liu L.J."/>
        </authorList>
    </citation>
    <scope>NUCLEOTIDE SEQUENCE</scope>
    <source>
        <strain evidence="6">JR1</strain>
    </source>
</reference>
<dbReference type="Gene3D" id="2.40.420.20">
    <property type="match status" value="1"/>
</dbReference>
<dbReference type="Pfam" id="PF25954">
    <property type="entry name" value="Beta-barrel_RND_2"/>
    <property type="match status" value="1"/>
</dbReference>
<comment type="similarity">
    <text evidence="1">Belongs to the membrane fusion protein (MFP) (TC 8.A.1) family.</text>
</comment>
<feature type="coiled-coil region" evidence="2">
    <location>
        <begin position="31"/>
        <end position="72"/>
    </location>
</feature>
<dbReference type="Gene3D" id="1.10.287.470">
    <property type="entry name" value="Helix hairpin bin"/>
    <property type="match status" value="1"/>
</dbReference>
<feature type="domain" description="Multidrug resistance protein MdtA-like C-terminal permuted SH3" evidence="5">
    <location>
        <begin position="312"/>
        <end position="374"/>
    </location>
</feature>
<dbReference type="PANTHER" id="PTHR30469:SF38">
    <property type="entry name" value="HLYD FAMILY SECRETION PROTEIN"/>
    <property type="match status" value="1"/>
</dbReference>
<proteinExistence type="inferred from homology"/>
<dbReference type="NCBIfam" id="TIGR01730">
    <property type="entry name" value="RND_mfp"/>
    <property type="match status" value="1"/>
</dbReference>
<dbReference type="EMBL" id="JAGTAR010000010">
    <property type="protein sequence ID" value="MBR8535549.1"/>
    <property type="molecule type" value="Genomic_DNA"/>
</dbReference>
<name>A0A941F401_9BACT</name>
<feature type="domain" description="CzcB-like alpha-helical hairpin" evidence="3">
    <location>
        <begin position="145"/>
        <end position="194"/>
    </location>
</feature>
<dbReference type="InterPro" id="IPR058792">
    <property type="entry name" value="Beta-barrel_RND_2"/>
</dbReference>
<keyword evidence="2" id="KW-0175">Coiled coil</keyword>
<dbReference type="SUPFAM" id="SSF111369">
    <property type="entry name" value="HlyD-like secretion proteins"/>
    <property type="match status" value="1"/>
</dbReference>
<dbReference type="InterPro" id="IPR058648">
    <property type="entry name" value="HH_CzcB-like"/>
</dbReference>
<dbReference type="Pfam" id="PF25967">
    <property type="entry name" value="RND-MFP_C"/>
    <property type="match status" value="1"/>
</dbReference>
<evidence type="ECO:0000259" key="4">
    <source>
        <dbReference type="Pfam" id="PF25954"/>
    </source>
</evidence>
<dbReference type="InterPro" id="IPR058627">
    <property type="entry name" value="MdtA-like_C"/>
</dbReference>
<evidence type="ECO:0000313" key="6">
    <source>
        <dbReference type="EMBL" id="MBR8535549.1"/>
    </source>
</evidence>
<evidence type="ECO:0000259" key="5">
    <source>
        <dbReference type="Pfam" id="PF25967"/>
    </source>
</evidence>
<dbReference type="Gene3D" id="2.40.50.100">
    <property type="match status" value="1"/>
</dbReference>
<protein>
    <submittedName>
        <fullName evidence="6">Efflux RND transporter periplasmic adaptor subunit</fullName>
    </submittedName>
</protein>
<evidence type="ECO:0000256" key="1">
    <source>
        <dbReference type="ARBA" id="ARBA00009477"/>
    </source>
</evidence>
<evidence type="ECO:0000256" key="2">
    <source>
        <dbReference type="SAM" id="Coils"/>
    </source>
</evidence>
<evidence type="ECO:0000313" key="7">
    <source>
        <dbReference type="Proteomes" id="UP000679220"/>
    </source>
</evidence>
<dbReference type="GO" id="GO:1990281">
    <property type="term" value="C:efflux pump complex"/>
    <property type="evidence" value="ECO:0007669"/>
    <property type="project" value="TreeGrafter"/>
</dbReference>
<feature type="coiled-coil region" evidence="2">
    <location>
        <begin position="173"/>
        <end position="200"/>
    </location>
</feature>